<dbReference type="Gene3D" id="3.40.50.720">
    <property type="entry name" value="NAD(P)-binding Rossmann-like Domain"/>
    <property type="match status" value="1"/>
</dbReference>
<dbReference type="RefSeq" id="WP_091181947.1">
    <property type="nucleotide sequence ID" value="NZ_FNRY01000001.1"/>
</dbReference>
<dbReference type="InterPro" id="IPR011032">
    <property type="entry name" value="GroES-like_sf"/>
</dbReference>
<evidence type="ECO:0000313" key="7">
    <source>
        <dbReference type="EMBL" id="SEB66280.1"/>
    </source>
</evidence>
<dbReference type="SUPFAM" id="SSF51735">
    <property type="entry name" value="NAD(P)-binding Rossmann-fold domains"/>
    <property type="match status" value="1"/>
</dbReference>
<comment type="similarity">
    <text evidence="5">Belongs to the zinc-containing alcohol dehydrogenase family.</text>
</comment>
<evidence type="ECO:0000256" key="1">
    <source>
        <dbReference type="ARBA" id="ARBA00001947"/>
    </source>
</evidence>
<name>A0A1H4L699_9MICO</name>
<dbReference type="InterPro" id="IPR002328">
    <property type="entry name" value="ADH_Zn_CS"/>
</dbReference>
<dbReference type="AlphaFoldDB" id="A0A1H4L699"/>
<dbReference type="SMART" id="SM00829">
    <property type="entry name" value="PKS_ER"/>
    <property type="match status" value="1"/>
</dbReference>
<dbReference type="OrthoDB" id="9797931at2"/>
<dbReference type="InterPro" id="IPR036291">
    <property type="entry name" value="NAD(P)-bd_dom_sf"/>
</dbReference>
<dbReference type="InterPro" id="IPR013154">
    <property type="entry name" value="ADH-like_N"/>
</dbReference>
<dbReference type="STRING" id="640635.SAMN04489806_1438"/>
<reference evidence="7 8" key="1">
    <citation type="submission" date="2016-10" db="EMBL/GenBank/DDBJ databases">
        <authorList>
            <person name="de Groot N.N."/>
        </authorList>
    </citation>
    <scope>NUCLEOTIDE SEQUENCE [LARGE SCALE GENOMIC DNA]</scope>
    <source>
        <strain evidence="7 8">DSM 21799</strain>
    </source>
</reference>
<gene>
    <name evidence="7" type="ORF">SAMN04489806_1438</name>
</gene>
<dbReference type="PROSITE" id="PS00059">
    <property type="entry name" value="ADH_ZINC"/>
    <property type="match status" value="1"/>
</dbReference>
<keyword evidence="4" id="KW-0560">Oxidoreductase</keyword>
<dbReference type="InterPro" id="IPR013149">
    <property type="entry name" value="ADH-like_C"/>
</dbReference>
<proteinExistence type="inferred from homology"/>
<evidence type="ECO:0000313" key="8">
    <source>
        <dbReference type="Proteomes" id="UP000199183"/>
    </source>
</evidence>
<dbReference type="InterPro" id="IPR020843">
    <property type="entry name" value="ER"/>
</dbReference>
<dbReference type="GO" id="GO:0016491">
    <property type="term" value="F:oxidoreductase activity"/>
    <property type="evidence" value="ECO:0007669"/>
    <property type="project" value="UniProtKB-KW"/>
</dbReference>
<dbReference type="Proteomes" id="UP000199183">
    <property type="component" value="Unassembled WGS sequence"/>
</dbReference>
<dbReference type="PANTHER" id="PTHR43401:SF2">
    <property type="entry name" value="L-THREONINE 3-DEHYDROGENASE"/>
    <property type="match status" value="1"/>
</dbReference>
<dbReference type="EMBL" id="FNRY01000001">
    <property type="protein sequence ID" value="SEB66280.1"/>
    <property type="molecule type" value="Genomic_DNA"/>
</dbReference>
<dbReference type="Gene3D" id="3.90.180.10">
    <property type="entry name" value="Medium-chain alcohol dehydrogenases, catalytic domain"/>
    <property type="match status" value="1"/>
</dbReference>
<organism evidence="7 8">
    <name type="scientific">Paramicrobacterium humi</name>
    <dbReference type="NCBI Taxonomy" id="640635"/>
    <lineage>
        <taxon>Bacteria</taxon>
        <taxon>Bacillati</taxon>
        <taxon>Actinomycetota</taxon>
        <taxon>Actinomycetes</taxon>
        <taxon>Micrococcales</taxon>
        <taxon>Microbacteriaceae</taxon>
        <taxon>Paramicrobacterium</taxon>
    </lineage>
</organism>
<evidence type="ECO:0000256" key="4">
    <source>
        <dbReference type="ARBA" id="ARBA00023002"/>
    </source>
</evidence>
<feature type="domain" description="Enoyl reductase (ER)" evidence="6">
    <location>
        <begin position="10"/>
        <end position="342"/>
    </location>
</feature>
<dbReference type="GO" id="GO:0008270">
    <property type="term" value="F:zinc ion binding"/>
    <property type="evidence" value="ECO:0007669"/>
    <property type="project" value="InterPro"/>
</dbReference>
<dbReference type="Pfam" id="PF08240">
    <property type="entry name" value="ADH_N"/>
    <property type="match status" value="1"/>
</dbReference>
<keyword evidence="2 5" id="KW-0479">Metal-binding</keyword>
<comment type="cofactor">
    <cofactor evidence="1 5">
        <name>Zn(2+)</name>
        <dbReference type="ChEBI" id="CHEBI:29105"/>
    </cofactor>
</comment>
<evidence type="ECO:0000256" key="3">
    <source>
        <dbReference type="ARBA" id="ARBA00022833"/>
    </source>
</evidence>
<dbReference type="SUPFAM" id="SSF50129">
    <property type="entry name" value="GroES-like"/>
    <property type="match status" value="1"/>
</dbReference>
<keyword evidence="3 5" id="KW-0862">Zinc</keyword>
<dbReference type="Pfam" id="PF00107">
    <property type="entry name" value="ADH_zinc_N"/>
    <property type="match status" value="1"/>
</dbReference>
<evidence type="ECO:0000256" key="2">
    <source>
        <dbReference type="ARBA" id="ARBA00022723"/>
    </source>
</evidence>
<evidence type="ECO:0000259" key="6">
    <source>
        <dbReference type="SMART" id="SM00829"/>
    </source>
</evidence>
<keyword evidence="8" id="KW-1185">Reference proteome</keyword>
<dbReference type="InterPro" id="IPR050129">
    <property type="entry name" value="Zn_alcohol_dh"/>
</dbReference>
<evidence type="ECO:0000256" key="5">
    <source>
        <dbReference type="RuleBase" id="RU361277"/>
    </source>
</evidence>
<accession>A0A1H4L699</accession>
<sequence length="352" mass="37390">MEAIIKNRPGHGAEFIKDLSEPIVGKRDVLIEVAAASVCGTDRELYEWTPSAQAFNLELPVVIGHEVSGTVLEVGSDVTTIAPGDRVALESHVPCLDCYQCRIGNAHNCLNMRILGMHVNGGFAQRTAVPESIVVKLPESVSLEVGSLMESAGVALTALARSGFAGVGGVVVVSGCGPVGLVAIQLSMLFGASHVIAIEPNPYRRAIAESLGAQVLDPSDDVVDYVRTVSGRRGGADVAFEVSAAPSALPTLLEAVRREGDVVTIGHPGSKIPIDIAAYINKKGITLRGVFGRRLWSTWEDLSHLLASGRLDLSWLITHRLNLRDFDHAIELLTGEANKVVLFPNGVLSDNQ</sequence>
<dbReference type="PANTHER" id="PTHR43401">
    <property type="entry name" value="L-THREONINE 3-DEHYDROGENASE"/>
    <property type="match status" value="1"/>
</dbReference>
<protein>
    <submittedName>
        <fullName evidence="7">Threonine 3-dehydrogenase</fullName>
    </submittedName>
</protein>